<name>A0A2A5JMX4_PSEO7</name>
<evidence type="ECO:0000313" key="1">
    <source>
        <dbReference type="EMBL" id="PCK30803.1"/>
    </source>
</evidence>
<dbReference type="EMBL" id="NKHF01000072">
    <property type="protein sequence ID" value="PCK30803.1"/>
    <property type="molecule type" value="Genomic_DNA"/>
</dbReference>
<dbReference type="PROSITE" id="PS51257">
    <property type="entry name" value="PROKAR_LIPOPROTEIN"/>
    <property type="match status" value="1"/>
</dbReference>
<comment type="caution">
    <text evidence="1">The sequence shown here is derived from an EMBL/GenBank/DDBJ whole genome shotgun (WGS) entry which is preliminary data.</text>
</comment>
<accession>A0A2A5JMX4</accession>
<dbReference type="AlphaFoldDB" id="A0A2A5JMX4"/>
<dbReference type="RefSeq" id="WP_099642965.1">
    <property type="nucleotide sequence ID" value="NZ_NKHF01000072.1"/>
</dbReference>
<reference evidence="2" key="1">
    <citation type="journal article" date="2019" name="Genome Announc.">
        <title>Draft Genome Sequence of Pseudoalteromonas piscicida Strain 36Y ROTHPW, an Hypersaline Seawater Isolate from the South Coast of Sonora, Mexico.</title>
        <authorList>
            <person name="Sanchez-Diaz R."/>
            <person name="Molina-Garza Z.J."/>
            <person name="Cruz-Suarez L.E."/>
            <person name="Selvin J."/>
            <person name="Kiran G.S."/>
            <person name="Ibarra-Gamez J.C."/>
            <person name="Gomez-Gil B."/>
            <person name="Galaviz-Silva L."/>
        </authorList>
    </citation>
    <scope>NUCLEOTIDE SEQUENCE [LARGE SCALE GENOMIC DNA]</scope>
    <source>
        <strain evidence="2">36Y_RITHPW</strain>
    </source>
</reference>
<evidence type="ECO:0000313" key="2">
    <source>
        <dbReference type="Proteomes" id="UP000228621"/>
    </source>
</evidence>
<dbReference type="Proteomes" id="UP000228621">
    <property type="component" value="Unassembled WGS sequence"/>
</dbReference>
<keyword evidence="2" id="KW-1185">Reference proteome</keyword>
<proteinExistence type="predicted"/>
<dbReference type="OrthoDB" id="6308777at2"/>
<sequence>MRGQQSLKIVALAALLQACSNTPVSTQAEEAVLTASSPEVIQQIKQAIVKLKGGIAPTLSSSVFQQRPTLLLEHGTSLQNDGIPILGAHDLAYESFVLQLRGSQCVLYYPKNQTYVPLNKVSCARFIP</sequence>
<organism evidence="1 2">
    <name type="scientific">Pseudoalteromonas piscicida</name>
    <dbReference type="NCBI Taxonomy" id="43662"/>
    <lineage>
        <taxon>Bacteria</taxon>
        <taxon>Pseudomonadati</taxon>
        <taxon>Pseudomonadota</taxon>
        <taxon>Gammaproteobacteria</taxon>
        <taxon>Alteromonadales</taxon>
        <taxon>Pseudoalteromonadaceae</taxon>
        <taxon>Pseudoalteromonas</taxon>
    </lineage>
</organism>
<protein>
    <submittedName>
        <fullName evidence="1">Uncharacterized protein</fullName>
    </submittedName>
</protein>
<gene>
    <name evidence="1" type="ORF">CEX98_15555</name>
</gene>